<organism evidence="2 3">
    <name type="scientific">Madurella fahalii</name>
    <dbReference type="NCBI Taxonomy" id="1157608"/>
    <lineage>
        <taxon>Eukaryota</taxon>
        <taxon>Fungi</taxon>
        <taxon>Dikarya</taxon>
        <taxon>Ascomycota</taxon>
        <taxon>Pezizomycotina</taxon>
        <taxon>Sordariomycetes</taxon>
        <taxon>Sordariomycetidae</taxon>
        <taxon>Sordariales</taxon>
        <taxon>Sordariales incertae sedis</taxon>
        <taxon>Madurella</taxon>
    </lineage>
</organism>
<reference evidence="2 3" key="1">
    <citation type="submission" date="2024-09" db="EMBL/GenBank/DDBJ databases">
        <title>Itraconazole resistance in Madurella fahalii resulting from another homologue of gene encoding cytochrome P450 14-alpha sterol demethylase (CYP51).</title>
        <authorList>
            <person name="Yoshioka I."/>
            <person name="Fahal A.H."/>
            <person name="Kaneko S."/>
            <person name="Yaguchi T."/>
        </authorList>
    </citation>
    <scope>NUCLEOTIDE SEQUENCE [LARGE SCALE GENOMIC DNA]</scope>
    <source>
        <strain evidence="2 3">IFM 68171</strain>
    </source>
</reference>
<dbReference type="GeneID" id="98178924"/>
<dbReference type="Proteomes" id="UP001628179">
    <property type="component" value="Unassembled WGS sequence"/>
</dbReference>
<gene>
    <name evidence="2" type="ORF">MFIFM68171_08181</name>
</gene>
<evidence type="ECO:0000256" key="1">
    <source>
        <dbReference type="SAM" id="Phobius"/>
    </source>
</evidence>
<sequence>MELQSMPNNLLNPPNNDSRNQISLAFFGDGETGYKPDLYGPYFNYYERELKRLRIGVSKSSWAINSLAVQTHADVLTFCNILASERNDLKSAVIAKIKGLIPGVDDLAIDRSVDLTIRLWLMLNTQDDQLSLLSPQRLSIKWDNDLQLMEFVNRQFPTSTTKLGVRESRLSPSFTVASMVKLCNLHLEWTDSLETHLRLDRRSKTLWIFPFKDFLVAHLSTSKTVDSQRGIRRRQSLLGKHGQIFHSVRPFHGPRRFDLNEFDFWRDHLLELYEEIYLAPADSWRQLWIDRRNPHQYYTFWVALIVLLLSTGSFIASIVQAWASVKALNIQMASA</sequence>
<comment type="caution">
    <text evidence="2">The sequence shown here is derived from an EMBL/GenBank/DDBJ whole genome shotgun (WGS) entry which is preliminary data.</text>
</comment>
<accession>A0ABQ0GJN0</accession>
<keyword evidence="1" id="KW-0812">Transmembrane</keyword>
<dbReference type="RefSeq" id="XP_070919702.1">
    <property type="nucleotide sequence ID" value="XM_071063601.1"/>
</dbReference>
<evidence type="ECO:0000313" key="3">
    <source>
        <dbReference type="Proteomes" id="UP001628179"/>
    </source>
</evidence>
<proteinExistence type="predicted"/>
<protein>
    <submittedName>
        <fullName evidence="2">Uncharacterized protein</fullName>
    </submittedName>
</protein>
<evidence type="ECO:0000313" key="2">
    <source>
        <dbReference type="EMBL" id="GAB1317971.1"/>
    </source>
</evidence>
<keyword evidence="1" id="KW-1133">Transmembrane helix</keyword>
<keyword evidence="1" id="KW-0472">Membrane</keyword>
<name>A0ABQ0GJN0_9PEZI</name>
<dbReference type="EMBL" id="BAAFSV010000004">
    <property type="protein sequence ID" value="GAB1317971.1"/>
    <property type="molecule type" value="Genomic_DNA"/>
</dbReference>
<keyword evidence="3" id="KW-1185">Reference proteome</keyword>
<feature type="transmembrane region" description="Helical" evidence="1">
    <location>
        <begin position="298"/>
        <end position="323"/>
    </location>
</feature>